<reference evidence="3" key="1">
    <citation type="submission" date="2025-08" db="UniProtKB">
        <authorList>
            <consortium name="Ensembl"/>
        </authorList>
    </citation>
    <scope>IDENTIFICATION</scope>
</reference>
<evidence type="ECO:0000313" key="4">
    <source>
        <dbReference type="Proteomes" id="UP000261420"/>
    </source>
</evidence>
<dbReference type="InterPro" id="IPR050951">
    <property type="entry name" value="Retrovirus_Pol_polyprotein"/>
</dbReference>
<dbReference type="InterPro" id="IPR012337">
    <property type="entry name" value="RNaseH-like_sf"/>
</dbReference>
<dbReference type="GeneTree" id="ENSGT00490000044642"/>
<keyword evidence="4" id="KW-1185">Reference proteome</keyword>
<dbReference type="STRING" id="41447.ENSSDUP00000000707"/>
<dbReference type="SUPFAM" id="SSF53098">
    <property type="entry name" value="Ribonuclease H-like"/>
    <property type="match status" value="1"/>
</dbReference>
<dbReference type="Pfam" id="PF00665">
    <property type="entry name" value="rve"/>
    <property type="match status" value="1"/>
</dbReference>
<accession>A0A3B4T3Y4</accession>
<organism evidence="3 4">
    <name type="scientific">Seriola dumerili</name>
    <name type="common">Greater amberjack</name>
    <name type="synonym">Caranx dumerili</name>
    <dbReference type="NCBI Taxonomy" id="41447"/>
    <lineage>
        <taxon>Eukaryota</taxon>
        <taxon>Metazoa</taxon>
        <taxon>Chordata</taxon>
        <taxon>Craniata</taxon>
        <taxon>Vertebrata</taxon>
        <taxon>Euteleostomi</taxon>
        <taxon>Actinopterygii</taxon>
        <taxon>Neopterygii</taxon>
        <taxon>Teleostei</taxon>
        <taxon>Neoteleostei</taxon>
        <taxon>Acanthomorphata</taxon>
        <taxon>Carangaria</taxon>
        <taxon>Carangiformes</taxon>
        <taxon>Carangidae</taxon>
        <taxon>Seriola</taxon>
    </lineage>
</organism>
<dbReference type="PROSITE" id="PS50994">
    <property type="entry name" value="INTEGRASE"/>
    <property type="match status" value="1"/>
</dbReference>
<evidence type="ECO:0000256" key="1">
    <source>
        <dbReference type="ARBA" id="ARBA00039658"/>
    </source>
</evidence>
<evidence type="ECO:0000259" key="2">
    <source>
        <dbReference type="PROSITE" id="PS50994"/>
    </source>
</evidence>
<dbReference type="AlphaFoldDB" id="A0A3B4T3Y4"/>
<dbReference type="Gene3D" id="1.10.340.70">
    <property type="match status" value="1"/>
</dbReference>
<dbReference type="InterPro" id="IPR001584">
    <property type="entry name" value="Integrase_cat-core"/>
</dbReference>
<protein>
    <recommendedName>
        <fullName evidence="1">Gypsy retrotransposon integrase-like protein 1</fullName>
    </recommendedName>
</protein>
<dbReference type="GO" id="GO:0015074">
    <property type="term" value="P:DNA integration"/>
    <property type="evidence" value="ECO:0007669"/>
    <property type="project" value="InterPro"/>
</dbReference>
<proteinExistence type="predicted"/>
<evidence type="ECO:0000313" key="3">
    <source>
        <dbReference type="Ensembl" id="ENSSDUP00000000707.1"/>
    </source>
</evidence>
<dbReference type="FunFam" id="1.10.340.70:FF:000003">
    <property type="entry name" value="Protein CBG25708"/>
    <property type="match status" value="1"/>
</dbReference>
<dbReference type="OMA" id="VANCEIC"/>
<sequence>MLRQGMLRSRRSVWPACGPVKGLRNTCLDLIASDLLLTTNLLVPLMNSKDLDNVPIRCQRLLMRLMRFNAIAEYAPGKTLAVADALSRSPEQHFGDRASHDDVAAHIDAVVCQVPATPQRMEELKQHTADDPQLQTVLGFIRHGWPEYIEKVPEVVRDFYQVRGELILVEGLVTRGCRIVIPATMREIILEKIHDGHQGLVKCRERASQSVWWPKMSEQITTKVQQCTFCRENKSTQRKEPLMSSELPSRPWQKVAIDLCEFKKQNYLVISDYYSRYLEIIHLPTTTSSQIVARLKATFARYGIPEVLVSDNGPQLASAEMRKFSEDYDFLHVTSSPHYPQSNGQAERAVQLAKGILRQEDPFLALLTYRATPSSSTRASPAELLMGRKIRTTLPTLQDNLRPNWPNEKDVRQADASAKQKQAFYYNRRNGVRTLNPLNPGDPVLTKLDGQRQWAQPAVVCSPASTPRSYIVETATGEQYRRNRRHLLAIPNTPGSFDNNPSQVAPDIKTEAAATQTQGTVVTRSGRVSKPVVRLEL</sequence>
<dbReference type="Proteomes" id="UP000261420">
    <property type="component" value="Unplaced"/>
</dbReference>
<dbReference type="InterPro" id="IPR036397">
    <property type="entry name" value="RNaseH_sf"/>
</dbReference>
<reference evidence="3" key="2">
    <citation type="submission" date="2025-09" db="UniProtKB">
        <authorList>
            <consortium name="Ensembl"/>
        </authorList>
    </citation>
    <scope>IDENTIFICATION</scope>
</reference>
<dbReference type="FunFam" id="3.30.420.10:FF:000063">
    <property type="entry name" value="Retrovirus-related Pol polyprotein from transposon 297-like Protein"/>
    <property type="match status" value="1"/>
</dbReference>
<dbReference type="GO" id="GO:0003676">
    <property type="term" value="F:nucleic acid binding"/>
    <property type="evidence" value="ECO:0007669"/>
    <property type="project" value="InterPro"/>
</dbReference>
<dbReference type="Pfam" id="PF17921">
    <property type="entry name" value="Integrase_H2C2"/>
    <property type="match status" value="1"/>
</dbReference>
<dbReference type="Ensembl" id="ENSSDUT00000000750.1">
    <property type="protein sequence ID" value="ENSSDUP00000000707.1"/>
    <property type="gene ID" value="ENSSDUG00000000581.1"/>
</dbReference>
<dbReference type="Gene3D" id="3.30.420.10">
    <property type="entry name" value="Ribonuclease H-like superfamily/Ribonuclease H"/>
    <property type="match status" value="1"/>
</dbReference>
<name>A0A3B4T3Y4_SERDU</name>
<feature type="domain" description="Integrase catalytic" evidence="2">
    <location>
        <begin position="247"/>
        <end position="448"/>
    </location>
</feature>
<dbReference type="PANTHER" id="PTHR37984">
    <property type="entry name" value="PROTEIN CBG26694"/>
    <property type="match status" value="1"/>
</dbReference>
<dbReference type="PANTHER" id="PTHR37984:SF9">
    <property type="entry name" value="INTEGRASE CATALYTIC DOMAIN-CONTAINING PROTEIN"/>
    <property type="match status" value="1"/>
</dbReference>
<dbReference type="InterPro" id="IPR041588">
    <property type="entry name" value="Integrase_H2C2"/>
</dbReference>